<evidence type="ECO:0000313" key="4">
    <source>
        <dbReference type="Proteomes" id="UP001265983"/>
    </source>
</evidence>
<sequence length="309" mass="34335">MAELVTSAFDKLSGLTVDEMLANPHFLPDQLLESTNGDEFYRLFFRDVNSPSNLVGYRELAPDYLEDDVQRVAEFGEIPVSDPHVSDEKVLRLDKFGIALRVSWEQKNDNDTDAVVRELTARRNTVLRAKARGALAAFDAANLQTYKAKEKWDAPGSDPSADFFNAEAMILGAEDGNGHYYDYAPNVLLIHPMTLNLLKRNEKVQSKYVGDMAHANPLFSGVANENLLFGGVQVAASHFVPKNTAYLGVQGRAGFMAQREAEWMSDFYEERGNSSRGGANMSWRSDYVHRRGFAVDAPKSVVKITGLTS</sequence>
<dbReference type="AlphaFoldDB" id="A0A6I8MC45"/>
<dbReference type="SUPFAM" id="SSF56563">
    <property type="entry name" value="Major capsid protein gp5"/>
    <property type="match status" value="1"/>
</dbReference>
<reference evidence="2 3" key="1">
    <citation type="submission" date="2019-11" db="EMBL/GenBank/DDBJ databases">
        <authorList>
            <person name="Brisse S."/>
        </authorList>
    </citation>
    <scope>NUCLEOTIDE SEQUENCE [LARGE SCALE GENOMIC DNA]</scope>
    <source>
        <strain evidence="2">FRC0190</strain>
    </source>
</reference>
<dbReference type="Pfam" id="PF25209">
    <property type="entry name" value="Phage_capsid_4"/>
    <property type="match status" value="1"/>
</dbReference>
<organism evidence="2 3">
    <name type="scientific">Corynebacterium rouxii</name>
    <dbReference type="NCBI Taxonomy" id="2719119"/>
    <lineage>
        <taxon>Bacteria</taxon>
        <taxon>Bacillati</taxon>
        <taxon>Actinomycetota</taxon>
        <taxon>Actinomycetes</taxon>
        <taxon>Mycobacteriales</taxon>
        <taxon>Corynebacteriaceae</taxon>
        <taxon>Corynebacterium</taxon>
    </lineage>
</organism>
<proteinExistence type="predicted"/>
<dbReference type="EMBL" id="JARUHM010000010">
    <property type="protein sequence ID" value="MDT9411314.1"/>
    <property type="molecule type" value="Genomic_DNA"/>
</dbReference>
<dbReference type="Gene3D" id="3.90.1690.10">
    <property type="entry name" value="phage-related protein like domain"/>
    <property type="match status" value="1"/>
</dbReference>
<gene>
    <name evidence="2" type="ORF">FRC0190_01282</name>
    <name evidence="1" type="ORF">P8T80_07970</name>
</gene>
<evidence type="ECO:0008006" key="5">
    <source>
        <dbReference type="Google" id="ProtNLM"/>
    </source>
</evidence>
<evidence type="ECO:0000313" key="2">
    <source>
        <dbReference type="EMBL" id="VZH85316.1"/>
    </source>
</evidence>
<dbReference type="KEGG" id="crf:FRC0190_01282"/>
<protein>
    <recommendedName>
        <fullName evidence="5">Major capsid protein</fullName>
    </recommendedName>
</protein>
<dbReference type="InterPro" id="IPR053738">
    <property type="entry name" value="Lambda_capsid_assembly"/>
</dbReference>
<dbReference type="Proteomes" id="UP001265983">
    <property type="component" value="Unassembled WGS sequence"/>
</dbReference>
<reference evidence="1 4" key="2">
    <citation type="submission" date="2023-03" db="EMBL/GenBank/DDBJ databases">
        <title>Whole genome sequence of the first Corynebacterium rouxii strains isolated in Brazil: a recent member of Corynebacterium diphtheriae complex.</title>
        <authorList>
            <person name="Vieira V."/>
            <person name="Ramos J.N."/>
            <person name="Araujo M.R.B."/>
            <person name="Baio P.V."/>
            <person name="Sant'Anna L.O."/>
            <person name="Veras J.F.C."/>
            <person name="Vieira E.M.D."/>
            <person name="Sousa M.A.B."/>
            <person name="Camargo C.H."/>
            <person name="Sacchi C.T."/>
            <person name="Campos K.R."/>
            <person name="Santos M.B.N."/>
            <person name="Bokermann S."/>
            <person name="Alvim L.B."/>
            <person name="Santos L.S."/>
            <person name="Mattos-Guaraldi A.L."/>
        </authorList>
    </citation>
    <scope>NUCLEOTIDE SEQUENCE [LARGE SCALE GENOMIC DNA]</scope>
    <source>
        <strain evidence="1 4">70862</strain>
    </source>
</reference>
<evidence type="ECO:0000313" key="3">
    <source>
        <dbReference type="Proteomes" id="UP000423525"/>
    </source>
</evidence>
<dbReference type="Proteomes" id="UP000423525">
    <property type="component" value="Chromosome"/>
</dbReference>
<keyword evidence="4" id="KW-1185">Reference proteome</keyword>
<dbReference type="RefSeq" id="WP_155872892.1">
    <property type="nucleotide sequence ID" value="NZ_JARUHM010000010.1"/>
</dbReference>
<evidence type="ECO:0000313" key="1">
    <source>
        <dbReference type="EMBL" id="MDT9411314.1"/>
    </source>
</evidence>
<accession>A0A6I8MC45</accession>
<name>A0A6I8MC45_9CORY</name>
<dbReference type="EMBL" id="LR738855">
    <property type="protein sequence ID" value="VZH85316.1"/>
    <property type="molecule type" value="Genomic_DNA"/>
</dbReference>